<keyword evidence="4 8" id="KW-0378">Hydrolase</keyword>
<evidence type="ECO:0000313" key="9">
    <source>
        <dbReference type="EMBL" id="ARI78379.1"/>
    </source>
</evidence>
<dbReference type="InterPro" id="IPR036590">
    <property type="entry name" value="SRAP-like"/>
</dbReference>
<dbReference type="InterPro" id="IPR003738">
    <property type="entry name" value="SRAP"/>
</dbReference>
<dbReference type="AlphaFoldDB" id="A0A1W5ZYN1"/>
<dbReference type="Proteomes" id="UP000192527">
    <property type="component" value="Chromosome"/>
</dbReference>
<proteinExistence type="inferred from homology"/>
<keyword evidence="6" id="KW-0238">DNA-binding</keyword>
<dbReference type="OrthoDB" id="9782620at2"/>
<evidence type="ECO:0000256" key="4">
    <source>
        <dbReference type="ARBA" id="ARBA00022801"/>
    </source>
</evidence>
<dbReference type="EMBL" id="CP020772">
    <property type="protein sequence ID" value="ARI78379.1"/>
    <property type="molecule type" value="Genomic_DNA"/>
</dbReference>
<organism evidence="9 10">
    <name type="scientific">Halobacillus mangrovi</name>
    <dbReference type="NCBI Taxonomy" id="402384"/>
    <lineage>
        <taxon>Bacteria</taxon>
        <taxon>Bacillati</taxon>
        <taxon>Bacillota</taxon>
        <taxon>Bacilli</taxon>
        <taxon>Bacillales</taxon>
        <taxon>Bacillaceae</taxon>
        <taxon>Halobacillus</taxon>
    </lineage>
</organism>
<evidence type="ECO:0000256" key="6">
    <source>
        <dbReference type="ARBA" id="ARBA00023125"/>
    </source>
</evidence>
<evidence type="ECO:0000256" key="1">
    <source>
        <dbReference type="ARBA" id="ARBA00008136"/>
    </source>
</evidence>
<keyword evidence="2 8" id="KW-0645">Protease</keyword>
<keyword evidence="3" id="KW-0227">DNA damage</keyword>
<reference evidence="9 10" key="1">
    <citation type="submission" date="2017-04" db="EMBL/GenBank/DDBJ databases">
        <title>The whole genome sequencing and assembly of Halobacillus mangrovi strain.</title>
        <authorList>
            <person name="Lee S.-J."/>
            <person name="Park M.-K."/>
            <person name="Kim J.-Y."/>
            <person name="Lee Y.-J."/>
            <person name="Yi H."/>
            <person name="Bahn Y.-S."/>
            <person name="Kim J.F."/>
            <person name="Lee D.-W."/>
        </authorList>
    </citation>
    <scope>NUCLEOTIDE SEQUENCE [LARGE SCALE GENOMIC DNA]</scope>
    <source>
        <strain evidence="9 10">KTB 131</strain>
    </source>
</reference>
<evidence type="ECO:0000256" key="8">
    <source>
        <dbReference type="RuleBase" id="RU364100"/>
    </source>
</evidence>
<evidence type="ECO:0000256" key="5">
    <source>
        <dbReference type="ARBA" id="ARBA00023124"/>
    </source>
</evidence>
<keyword evidence="7" id="KW-0456">Lyase</keyword>
<comment type="similarity">
    <text evidence="1 8">Belongs to the SOS response-associated peptidase family.</text>
</comment>
<dbReference type="Pfam" id="PF02586">
    <property type="entry name" value="SRAP"/>
    <property type="match status" value="1"/>
</dbReference>
<dbReference type="GO" id="GO:0003697">
    <property type="term" value="F:single-stranded DNA binding"/>
    <property type="evidence" value="ECO:0007669"/>
    <property type="project" value="InterPro"/>
</dbReference>
<accession>A0A1W5ZYN1</accession>
<dbReference type="GO" id="GO:0016829">
    <property type="term" value="F:lyase activity"/>
    <property type="evidence" value="ECO:0007669"/>
    <property type="project" value="UniProtKB-KW"/>
</dbReference>
<protein>
    <recommendedName>
        <fullName evidence="8">Abasic site processing protein</fullName>
        <ecNumber evidence="8">3.4.-.-</ecNumber>
    </recommendedName>
</protein>
<evidence type="ECO:0000313" key="10">
    <source>
        <dbReference type="Proteomes" id="UP000192527"/>
    </source>
</evidence>
<keyword evidence="5" id="KW-0190">Covalent protein-DNA linkage</keyword>
<evidence type="ECO:0000256" key="7">
    <source>
        <dbReference type="ARBA" id="ARBA00023239"/>
    </source>
</evidence>
<dbReference type="STRING" id="402384.HM131_16735"/>
<dbReference type="EC" id="3.4.-.-" evidence="8"/>
<evidence type="ECO:0000256" key="2">
    <source>
        <dbReference type="ARBA" id="ARBA00022670"/>
    </source>
</evidence>
<dbReference type="Gene3D" id="3.90.1680.10">
    <property type="entry name" value="SOS response associated peptidase-like"/>
    <property type="match status" value="1"/>
</dbReference>
<name>A0A1W5ZYN1_9BACI</name>
<dbReference type="RefSeq" id="WP_085030838.1">
    <property type="nucleotide sequence ID" value="NZ_CP020772.1"/>
</dbReference>
<dbReference type="PANTHER" id="PTHR13604">
    <property type="entry name" value="DC12-RELATED"/>
    <property type="match status" value="1"/>
</dbReference>
<keyword evidence="10" id="KW-1185">Reference proteome</keyword>
<evidence type="ECO:0000256" key="3">
    <source>
        <dbReference type="ARBA" id="ARBA00022763"/>
    </source>
</evidence>
<dbReference type="KEGG" id="hmn:HM131_16735"/>
<dbReference type="GO" id="GO:0008233">
    <property type="term" value="F:peptidase activity"/>
    <property type="evidence" value="ECO:0007669"/>
    <property type="project" value="UniProtKB-KW"/>
</dbReference>
<dbReference type="PANTHER" id="PTHR13604:SF0">
    <property type="entry name" value="ABASIC SITE PROCESSING PROTEIN HMCES"/>
    <property type="match status" value="1"/>
</dbReference>
<dbReference type="GO" id="GO:0106300">
    <property type="term" value="P:protein-DNA covalent cross-linking repair"/>
    <property type="evidence" value="ECO:0007669"/>
    <property type="project" value="InterPro"/>
</dbReference>
<dbReference type="SUPFAM" id="SSF143081">
    <property type="entry name" value="BB1717-like"/>
    <property type="match status" value="1"/>
</dbReference>
<gene>
    <name evidence="9" type="ORF">HM131_16735</name>
</gene>
<sequence>MCGRFTLFADEKEIIEEFDLDHPIQNYEPRYNIAPGQKVLAVIHDGEKKRAGYMYWGLVPSWAKDPKIGYKMINARSETAHEKPSFKNLMSKKRCLIVADSFYEWRKTDSGKQPLRISLENRRLFAFAGLWDQWKKDEEERFTCTILTQEANTFMEEIHHRMPVILPKSQQEHWIEPVKWKPEQAHDFVHQLSMEDLEAYEVSEYVNTAKNEGPTCIKPIE</sequence>
<dbReference type="GO" id="GO:0006508">
    <property type="term" value="P:proteolysis"/>
    <property type="evidence" value="ECO:0007669"/>
    <property type="project" value="UniProtKB-KW"/>
</dbReference>